<evidence type="ECO:0000256" key="3">
    <source>
        <dbReference type="ARBA" id="ARBA00022833"/>
    </source>
</evidence>
<evidence type="ECO:0000313" key="12">
    <source>
        <dbReference type="Proteomes" id="UP001498476"/>
    </source>
</evidence>
<keyword evidence="2" id="KW-0479">Metal-binding</keyword>
<dbReference type="InterPro" id="IPR052202">
    <property type="entry name" value="Yeast_MetPath_Reg"/>
</dbReference>
<proteinExistence type="predicted"/>
<name>A0ABR1HC85_9HYPO</name>
<keyword evidence="9" id="KW-0812">Transmembrane</keyword>
<evidence type="ECO:0000259" key="10">
    <source>
        <dbReference type="PROSITE" id="PS50048"/>
    </source>
</evidence>
<organism evidence="11 12">
    <name type="scientific">Neonectria punicea</name>
    <dbReference type="NCBI Taxonomy" id="979145"/>
    <lineage>
        <taxon>Eukaryota</taxon>
        <taxon>Fungi</taxon>
        <taxon>Dikarya</taxon>
        <taxon>Ascomycota</taxon>
        <taxon>Pezizomycotina</taxon>
        <taxon>Sordariomycetes</taxon>
        <taxon>Hypocreomycetidae</taxon>
        <taxon>Hypocreales</taxon>
        <taxon>Nectriaceae</taxon>
        <taxon>Neonectria</taxon>
    </lineage>
</organism>
<dbReference type="CDD" id="cd00067">
    <property type="entry name" value="GAL4"/>
    <property type="match status" value="1"/>
</dbReference>
<dbReference type="PANTHER" id="PTHR47782">
    <property type="entry name" value="ZN(II)2CYS6 TRANSCRIPTION FACTOR (EUROFUNG)-RELATED"/>
    <property type="match status" value="1"/>
</dbReference>
<evidence type="ECO:0000256" key="8">
    <source>
        <dbReference type="SAM" id="MobiDB-lite"/>
    </source>
</evidence>
<dbReference type="SUPFAM" id="SSF57701">
    <property type="entry name" value="Zn2/Cys6 DNA-binding domain"/>
    <property type="match status" value="1"/>
</dbReference>
<dbReference type="PROSITE" id="PS00463">
    <property type="entry name" value="ZN2_CY6_FUNGAL_1"/>
    <property type="match status" value="1"/>
</dbReference>
<dbReference type="SMART" id="SM00906">
    <property type="entry name" value="Fungal_trans"/>
    <property type="match status" value="1"/>
</dbReference>
<gene>
    <name evidence="11" type="ORF">QQX98_003786</name>
</gene>
<dbReference type="InterPro" id="IPR001138">
    <property type="entry name" value="Zn2Cys6_DnaBD"/>
</dbReference>
<dbReference type="Gene3D" id="4.10.240.10">
    <property type="entry name" value="Zn(2)-C6 fungal-type DNA-binding domain"/>
    <property type="match status" value="1"/>
</dbReference>
<evidence type="ECO:0000256" key="7">
    <source>
        <dbReference type="ARBA" id="ARBA00023242"/>
    </source>
</evidence>
<feature type="compositionally biased region" description="Polar residues" evidence="8">
    <location>
        <begin position="72"/>
        <end position="94"/>
    </location>
</feature>
<keyword evidence="3" id="KW-0862">Zinc</keyword>
<evidence type="ECO:0000256" key="6">
    <source>
        <dbReference type="ARBA" id="ARBA00023163"/>
    </source>
</evidence>
<feature type="transmembrane region" description="Helical" evidence="9">
    <location>
        <begin position="582"/>
        <end position="604"/>
    </location>
</feature>
<dbReference type="PROSITE" id="PS50048">
    <property type="entry name" value="ZN2_CY6_FUNGAL_2"/>
    <property type="match status" value="1"/>
</dbReference>
<dbReference type="Pfam" id="PF00172">
    <property type="entry name" value="Zn_clus"/>
    <property type="match status" value="1"/>
</dbReference>
<dbReference type="CDD" id="cd12148">
    <property type="entry name" value="fungal_TF_MHR"/>
    <property type="match status" value="1"/>
</dbReference>
<evidence type="ECO:0000313" key="11">
    <source>
        <dbReference type="EMBL" id="KAK7418768.1"/>
    </source>
</evidence>
<keyword evidence="12" id="KW-1185">Reference proteome</keyword>
<keyword evidence="6" id="KW-0804">Transcription</keyword>
<keyword evidence="7" id="KW-0539">Nucleus</keyword>
<evidence type="ECO:0000256" key="1">
    <source>
        <dbReference type="ARBA" id="ARBA00004123"/>
    </source>
</evidence>
<reference evidence="11 12" key="1">
    <citation type="journal article" date="2025" name="Microbiol. Resour. Announc.">
        <title>Draft genome sequences for Neonectria magnoliae and Neonectria punicea, canker pathogens of Liriodendron tulipifera and Acer saccharum in West Virginia.</title>
        <authorList>
            <person name="Petronek H.M."/>
            <person name="Kasson M.T."/>
            <person name="Metheny A.M."/>
            <person name="Stauder C.M."/>
            <person name="Lovett B."/>
            <person name="Lynch S.C."/>
            <person name="Garnas J.R."/>
            <person name="Kasson L.R."/>
            <person name="Stajich J.E."/>
        </authorList>
    </citation>
    <scope>NUCLEOTIDE SEQUENCE [LARGE SCALE GENOMIC DNA]</scope>
    <source>
        <strain evidence="11 12">NRRL 64653</strain>
    </source>
</reference>
<dbReference type="Proteomes" id="UP001498476">
    <property type="component" value="Unassembled WGS sequence"/>
</dbReference>
<evidence type="ECO:0000256" key="2">
    <source>
        <dbReference type="ARBA" id="ARBA00022723"/>
    </source>
</evidence>
<keyword evidence="5" id="KW-0238">DNA-binding</keyword>
<sequence>MTPRPTNGQARASCSRCHKRKKRCDRALPQCDNCRRAFVACSFLDDDGQTASYPIAYIRHLESRIKDLEKSISPTSRAPTPPTNGDQSPNSSTGLPGPDPSHDGDVLLDQTAVSYAPIDTVDMDWGVLGSPSAGDTATYPRTEMLSSLDVELKNLSLEAAAERHLGSTSGLSFAKLTQTVLRRLSPDKADFVFGKENEFENQQQLNLASLSNLMNYPVFLHFGSSVSCDPVLFGDFPLSNMVETDDDLAHLLLPSDHSKIDRLVGFYFAHSHTLYPIVQRAEFTTTLRFVRDNPQAESAQSPLSLFRIWMVLAIGSTAYCSVSLAEESESMLYYSKAMTYFEASLGYGDMVALEVIMLQVSYSFFNQLGPNTWFLVGIAARIALGMGLHTSSTYEGLPTDIAERRKRLFFSVYMMDRVVSTALGRPFALHDDDIDVSPFADIDEQDANADNIQPRSSLQPGLMAVPLHILALRKIASKIAKQVYSNPRVASLEMEEREEIVSSIHQELVDWRRNMPFPLPNANAHVPHLTSNWYDFNYYTHLAMLYRPTPLLPTLDQRRIKILADAASMSLRQATNMHRQQVFAYNWLNLLAIFTATLSLVYAITAQPDNLFTVLKQTRATEDLELVMELFDTLSEKFSAAKNLRKMVSEIVREYRNIEGSE</sequence>
<evidence type="ECO:0000256" key="4">
    <source>
        <dbReference type="ARBA" id="ARBA00023015"/>
    </source>
</evidence>
<comment type="subcellular location">
    <subcellularLocation>
        <location evidence="1">Nucleus</location>
    </subcellularLocation>
</comment>
<dbReference type="PANTHER" id="PTHR47782:SF7">
    <property type="entry name" value="PROTEIN STB5"/>
    <property type="match status" value="1"/>
</dbReference>
<feature type="region of interest" description="Disordered" evidence="8">
    <location>
        <begin position="71"/>
        <end position="106"/>
    </location>
</feature>
<dbReference type="Pfam" id="PF04082">
    <property type="entry name" value="Fungal_trans"/>
    <property type="match status" value="1"/>
</dbReference>
<protein>
    <recommendedName>
        <fullName evidence="10">Zn(2)-C6 fungal-type domain-containing protein</fullName>
    </recommendedName>
</protein>
<accession>A0ABR1HC85</accession>
<keyword evidence="9" id="KW-0472">Membrane</keyword>
<feature type="domain" description="Zn(2)-C6 fungal-type" evidence="10">
    <location>
        <begin position="13"/>
        <end position="43"/>
    </location>
</feature>
<evidence type="ECO:0000256" key="9">
    <source>
        <dbReference type="SAM" id="Phobius"/>
    </source>
</evidence>
<dbReference type="EMBL" id="JAZAVJ010000044">
    <property type="protein sequence ID" value="KAK7418768.1"/>
    <property type="molecule type" value="Genomic_DNA"/>
</dbReference>
<dbReference type="InterPro" id="IPR007219">
    <property type="entry name" value="XnlR_reg_dom"/>
</dbReference>
<dbReference type="InterPro" id="IPR036864">
    <property type="entry name" value="Zn2-C6_fun-type_DNA-bd_sf"/>
</dbReference>
<keyword evidence="4" id="KW-0805">Transcription regulation</keyword>
<dbReference type="SMART" id="SM00066">
    <property type="entry name" value="GAL4"/>
    <property type="match status" value="1"/>
</dbReference>
<evidence type="ECO:0000256" key="5">
    <source>
        <dbReference type="ARBA" id="ARBA00023125"/>
    </source>
</evidence>
<keyword evidence="9" id="KW-1133">Transmembrane helix</keyword>
<comment type="caution">
    <text evidence="11">The sequence shown here is derived from an EMBL/GenBank/DDBJ whole genome shotgun (WGS) entry which is preliminary data.</text>
</comment>